<dbReference type="PhylomeDB" id="A0A0G4EX16"/>
<feature type="domain" description="P-type" evidence="5">
    <location>
        <begin position="831"/>
        <end position="882"/>
    </location>
</feature>
<accession>A0A0G4EX16</accession>
<dbReference type="InParanoid" id="A0A0G4EX16"/>
<dbReference type="Pfam" id="PF00088">
    <property type="entry name" value="Trefoil"/>
    <property type="match status" value="3"/>
</dbReference>
<feature type="domain" description="P-type" evidence="5">
    <location>
        <begin position="942"/>
        <end position="981"/>
    </location>
</feature>
<dbReference type="Proteomes" id="UP000041254">
    <property type="component" value="Unassembled WGS sequence"/>
</dbReference>
<dbReference type="PROSITE" id="PS51448">
    <property type="entry name" value="P_TREFOIL_2"/>
    <property type="match status" value="3"/>
</dbReference>
<feature type="compositionally biased region" description="Acidic residues" evidence="3">
    <location>
        <begin position="214"/>
        <end position="250"/>
    </location>
</feature>
<name>A0A0G4EX16_VITBC</name>
<feature type="compositionally biased region" description="Basic and acidic residues" evidence="3">
    <location>
        <begin position="274"/>
        <end position="298"/>
    </location>
</feature>
<dbReference type="InterPro" id="IPR044913">
    <property type="entry name" value="P_trefoil_dom_sf"/>
</dbReference>
<dbReference type="SUPFAM" id="SSF57492">
    <property type="entry name" value="Trefoil"/>
    <property type="match status" value="2"/>
</dbReference>
<gene>
    <name evidence="6" type="ORF">Vbra_21054</name>
</gene>
<feature type="disulfide bond" evidence="2">
    <location>
        <begin position="909"/>
        <end position="924"/>
    </location>
</feature>
<evidence type="ECO:0000256" key="1">
    <source>
        <dbReference type="ARBA" id="ARBA00023157"/>
    </source>
</evidence>
<feature type="compositionally biased region" description="Acidic residues" evidence="3">
    <location>
        <begin position="299"/>
        <end position="313"/>
    </location>
</feature>
<keyword evidence="1 2" id="KW-1015">Disulfide bond</keyword>
<proteinExistence type="predicted"/>
<dbReference type="InterPro" id="IPR010262">
    <property type="entry name" value="Arylsulfotransferase_bact"/>
</dbReference>
<evidence type="ECO:0000313" key="7">
    <source>
        <dbReference type="Proteomes" id="UP000041254"/>
    </source>
</evidence>
<dbReference type="GO" id="GO:0004062">
    <property type="term" value="F:aryl sulfotransferase activity"/>
    <property type="evidence" value="ECO:0007669"/>
    <property type="project" value="InterPro"/>
</dbReference>
<dbReference type="OrthoDB" id="5427350at2759"/>
<evidence type="ECO:0000259" key="5">
    <source>
        <dbReference type="PROSITE" id="PS51448"/>
    </source>
</evidence>
<sequence>MWLWGHLTLILGLLATALAGKKKELHLRPDKKPPSSASQGFAAYVFPLAGSKGASPLTNILLRAKDSGLGKRDVDITAEGARSGFKEGTLDQSDDGETLIFTPDEPFDTNEIVTVTARQTDNGQSFQWSFKTASGDMFDASKETFRINETIFGQALSEDGADVSLPQRLAQNDSSSSRHSAPLNSLWETVFDILLKNQREEGGGGEWRSVANYTDEDEGDEGDDGEDDDYPIEETDTAAEEPQPDTDVGYDYEPTIGEFNDTTMTGQPQEDDGHDTWHDESTPTEEAAQKEERDHEKGLEEEEQESDLDAEAEETPKAADAADTETYPVYDPWDEWEAAMGAWAEAETDGKGDNKTGKGEARLPLSEYLTLPPDHPQVIVTQPRQPGTAAGHIFTAHIRHPEHVSHDFLLILDGQSGDAVWWHRFDYSNQGWHGWSVRDLKLHDNGQVTYHDRARNGWVVLNSRYKEVDFITPKYGYASNGHGIQIDKKGHRLILANDKRHKNMAAFGGSPAGQALGVIIQELEPNGRTVFQWSSWDHLYDQFKITEQKFDRGQESVDHLHANSVDWTPDGHILVSFRHLSQVIKVDRKTGKVIWRFGGTKETSNSFDLDNPFYWQHSARMTEPGVLTVYDNHNEHPPEESRALEFHLDEKSMKAKLVWEYKHDPPRYGYAMGSVQTLSNGNKVISWAGVEPQSEPFYTEVSRDGSKLLEFRFANGMAYRALKSPWASRGEGKPTLVLNADTDPPRLHFSWNGATEVATWKVKAGQLGSPLQLVTSVPREHFETIVTLPHHNTHSPVNSCVRYKAVALDKGGTSIGRSNVVDSPWCVSRGAMCVAAEKERHDCTEGQGFITQEQCEQRGCCYRPPGIAGGKREGQPWCFRPLHGGASGKDGQQQGNVCAAWGKETRAACGTPGTNKQACEARGCCWDPQGPQGQPLCFHAGDTCSVVGKRRLACGRGLGGDQCRKRGCCYDEKKEQCFLPDSTLPT</sequence>
<dbReference type="STRING" id="1169540.A0A0G4EX16"/>
<dbReference type="PANTHER" id="PTHR35340:SF5">
    <property type="entry name" value="ASST-DOMAIN-CONTAINING PROTEIN"/>
    <property type="match status" value="1"/>
</dbReference>
<evidence type="ECO:0000256" key="4">
    <source>
        <dbReference type="SAM" id="SignalP"/>
    </source>
</evidence>
<feature type="domain" description="P-type" evidence="5">
    <location>
        <begin position="896"/>
        <end position="941"/>
    </location>
</feature>
<dbReference type="VEuPathDB" id="CryptoDB:Vbra_21054"/>
<dbReference type="Gene3D" id="4.10.110.10">
    <property type="entry name" value="Spasmolytic Protein, domain 1"/>
    <property type="match status" value="2"/>
</dbReference>
<feature type="chain" id="PRO_5005187758" description="P-type domain-containing protein" evidence="4">
    <location>
        <begin position="20"/>
        <end position="986"/>
    </location>
</feature>
<comment type="caution">
    <text evidence="2">Lacks conserved residue(s) required for the propagation of feature annotation.</text>
</comment>
<dbReference type="InterPro" id="IPR000519">
    <property type="entry name" value="P_trefoil_dom"/>
</dbReference>
<dbReference type="InterPro" id="IPR053143">
    <property type="entry name" value="Arylsulfate_ST"/>
</dbReference>
<organism evidence="6 7">
    <name type="scientific">Vitrella brassicaformis (strain CCMP3155)</name>
    <dbReference type="NCBI Taxonomy" id="1169540"/>
    <lineage>
        <taxon>Eukaryota</taxon>
        <taxon>Sar</taxon>
        <taxon>Alveolata</taxon>
        <taxon>Colpodellida</taxon>
        <taxon>Vitrellaceae</taxon>
        <taxon>Vitrella</taxon>
    </lineage>
</organism>
<dbReference type="SUPFAM" id="SSF101898">
    <property type="entry name" value="NHL repeat"/>
    <property type="match status" value="1"/>
</dbReference>
<evidence type="ECO:0000256" key="3">
    <source>
        <dbReference type="SAM" id="MobiDB-lite"/>
    </source>
</evidence>
<dbReference type="CDD" id="cd00111">
    <property type="entry name" value="Trefoil"/>
    <property type="match status" value="3"/>
</dbReference>
<evidence type="ECO:0000313" key="6">
    <source>
        <dbReference type="EMBL" id="CEM03206.1"/>
    </source>
</evidence>
<dbReference type="PANTHER" id="PTHR35340">
    <property type="entry name" value="PQQ ENZYME REPEAT PROTEIN-RELATED"/>
    <property type="match status" value="1"/>
</dbReference>
<evidence type="ECO:0000256" key="2">
    <source>
        <dbReference type="PROSITE-ProRule" id="PRU00779"/>
    </source>
</evidence>
<dbReference type="AlphaFoldDB" id="A0A0G4EX16"/>
<protein>
    <recommendedName>
        <fullName evidence="5">P-type domain-containing protein</fullName>
    </recommendedName>
</protein>
<dbReference type="Pfam" id="PF05935">
    <property type="entry name" value="Arylsulfotrans"/>
    <property type="match status" value="1"/>
</dbReference>
<dbReference type="EMBL" id="CDMY01000336">
    <property type="protein sequence ID" value="CEM03206.1"/>
    <property type="molecule type" value="Genomic_DNA"/>
</dbReference>
<reference evidence="6 7" key="1">
    <citation type="submission" date="2014-11" db="EMBL/GenBank/DDBJ databases">
        <authorList>
            <person name="Zhu J."/>
            <person name="Qi W."/>
            <person name="Song R."/>
        </authorList>
    </citation>
    <scope>NUCLEOTIDE SEQUENCE [LARGE SCALE GENOMIC DNA]</scope>
</reference>
<feature type="signal peptide" evidence="4">
    <location>
        <begin position="1"/>
        <end position="19"/>
    </location>
</feature>
<keyword evidence="7" id="KW-1185">Reference proteome</keyword>
<keyword evidence="4" id="KW-0732">Signal</keyword>
<dbReference type="SMART" id="SM00018">
    <property type="entry name" value="PD"/>
    <property type="match status" value="3"/>
</dbReference>
<feature type="region of interest" description="Disordered" evidence="3">
    <location>
        <begin position="202"/>
        <end position="328"/>
    </location>
</feature>